<accession>A0ABV7ASX1</accession>
<dbReference type="PANTHER" id="PTHR12962">
    <property type="entry name" value="CALCIUM-REGULATED HEAT STABLE PROTEIN CRHSP-24-RELATED"/>
    <property type="match status" value="1"/>
</dbReference>
<dbReference type="InterPro" id="IPR011129">
    <property type="entry name" value="CSD"/>
</dbReference>
<proteinExistence type="predicted"/>
<reference evidence="6" key="1">
    <citation type="journal article" date="2019" name="Int. J. Syst. Evol. Microbiol.">
        <title>The Global Catalogue of Microorganisms (GCM) 10K type strain sequencing project: providing services to taxonomists for standard genome sequencing and annotation.</title>
        <authorList>
            <consortium name="The Broad Institute Genomics Platform"/>
            <consortium name="The Broad Institute Genome Sequencing Center for Infectious Disease"/>
            <person name="Wu L."/>
            <person name="Ma J."/>
        </authorList>
    </citation>
    <scope>NUCLEOTIDE SEQUENCE [LARGE SCALE GENOMIC DNA]</scope>
    <source>
        <strain evidence="6">KCTC 62195</strain>
    </source>
</reference>
<dbReference type="SUPFAM" id="SSF50249">
    <property type="entry name" value="Nucleic acid-binding proteins"/>
    <property type="match status" value="1"/>
</dbReference>
<feature type="domain" description="CSD" evidence="4">
    <location>
        <begin position="2"/>
        <end position="66"/>
    </location>
</feature>
<dbReference type="EMBL" id="JBHRSJ010000016">
    <property type="protein sequence ID" value="MFC2972414.1"/>
    <property type="molecule type" value="Genomic_DNA"/>
</dbReference>
<keyword evidence="1" id="KW-0597">Phosphoprotein</keyword>
<feature type="transmembrane region" description="Helical" evidence="3">
    <location>
        <begin position="198"/>
        <end position="217"/>
    </location>
</feature>
<evidence type="ECO:0000256" key="2">
    <source>
        <dbReference type="SAM" id="MobiDB-lite"/>
    </source>
</evidence>
<evidence type="ECO:0000256" key="1">
    <source>
        <dbReference type="ARBA" id="ARBA00022553"/>
    </source>
</evidence>
<dbReference type="InterPro" id="IPR010718">
    <property type="entry name" value="DUF1294"/>
</dbReference>
<gene>
    <name evidence="5" type="ORF">ACFOJE_09365</name>
</gene>
<keyword evidence="3" id="KW-1133">Transmembrane helix</keyword>
<evidence type="ECO:0000313" key="5">
    <source>
        <dbReference type="EMBL" id="MFC2972414.1"/>
    </source>
</evidence>
<dbReference type="Proteomes" id="UP001595457">
    <property type="component" value="Unassembled WGS sequence"/>
</dbReference>
<dbReference type="SMART" id="SM00357">
    <property type="entry name" value="CSP"/>
    <property type="match status" value="1"/>
</dbReference>
<dbReference type="InterPro" id="IPR012340">
    <property type="entry name" value="NA-bd_OB-fold"/>
</dbReference>
<dbReference type="RefSeq" id="WP_377814050.1">
    <property type="nucleotide sequence ID" value="NZ_JBHRSJ010000016.1"/>
</dbReference>
<protein>
    <submittedName>
        <fullName evidence="5">DUF1294 domain-containing protein</fullName>
    </submittedName>
</protein>
<dbReference type="PANTHER" id="PTHR12962:SF1">
    <property type="entry name" value="COLD SHOCK DOMAIN-CONTAINING PROTEIN CG9705"/>
    <property type="match status" value="1"/>
</dbReference>
<feature type="transmembrane region" description="Helical" evidence="3">
    <location>
        <begin position="133"/>
        <end position="150"/>
    </location>
</feature>
<dbReference type="PROSITE" id="PS51857">
    <property type="entry name" value="CSD_2"/>
    <property type="match status" value="1"/>
</dbReference>
<dbReference type="CDD" id="cd04458">
    <property type="entry name" value="CSP_CDS"/>
    <property type="match status" value="1"/>
</dbReference>
<organism evidence="5 6">
    <name type="scientific">Azotobacter bryophylli</name>
    <dbReference type="NCBI Taxonomy" id="1986537"/>
    <lineage>
        <taxon>Bacteria</taxon>
        <taxon>Pseudomonadati</taxon>
        <taxon>Pseudomonadota</taxon>
        <taxon>Gammaproteobacteria</taxon>
        <taxon>Pseudomonadales</taxon>
        <taxon>Pseudomonadaceae</taxon>
        <taxon>Azotobacter</taxon>
    </lineage>
</organism>
<evidence type="ECO:0000256" key="3">
    <source>
        <dbReference type="SAM" id="Phobius"/>
    </source>
</evidence>
<feature type="region of interest" description="Disordered" evidence="2">
    <location>
        <begin position="77"/>
        <end position="98"/>
    </location>
</feature>
<name>A0ABV7ASX1_9GAMM</name>
<dbReference type="InterPro" id="IPR052069">
    <property type="entry name" value="Ca-reg_mRNA-binding_domain"/>
</dbReference>
<keyword evidence="3" id="KW-0812">Transmembrane</keyword>
<evidence type="ECO:0000313" key="6">
    <source>
        <dbReference type="Proteomes" id="UP001595457"/>
    </source>
</evidence>
<evidence type="ECO:0000259" key="4">
    <source>
        <dbReference type="PROSITE" id="PS51857"/>
    </source>
</evidence>
<dbReference type="Gene3D" id="2.40.50.140">
    <property type="entry name" value="Nucleic acid-binding proteins"/>
    <property type="match status" value="1"/>
</dbReference>
<keyword evidence="3" id="KW-0472">Membrane</keyword>
<dbReference type="InterPro" id="IPR002059">
    <property type="entry name" value="CSP_DNA-bd"/>
</dbReference>
<sequence>MEQRGVLKNWNDDKGFGFIQPEKGGEPLFVHISAMRGERRPQTGETVLYLAERDPQGRMRARHMRFDELSLDRPAIRRKPRPAAAQTESAPHKERPGRGGIQNLPFKLVLFLGLCTLPLGGALQMLWVSGFVWPLYAYGLISLISFFQYWSDKSRAEKGRWRTPENSLHVAELLGGWPGALVAQQLFRHKTRKVSYQWVFWGIVGLHQLFWGDWLLLGGKFSRQILPQWAGLM</sequence>
<comment type="caution">
    <text evidence="5">The sequence shown here is derived from an EMBL/GenBank/DDBJ whole genome shotgun (WGS) entry which is preliminary data.</text>
</comment>
<dbReference type="Pfam" id="PF06961">
    <property type="entry name" value="DUF1294"/>
    <property type="match status" value="1"/>
</dbReference>
<feature type="transmembrane region" description="Helical" evidence="3">
    <location>
        <begin position="108"/>
        <end position="127"/>
    </location>
</feature>
<keyword evidence="6" id="KW-1185">Reference proteome</keyword>
<dbReference type="Pfam" id="PF00313">
    <property type="entry name" value="CSD"/>
    <property type="match status" value="1"/>
</dbReference>